<dbReference type="InterPro" id="IPR004839">
    <property type="entry name" value="Aminotransferase_I/II_large"/>
</dbReference>
<comment type="catalytic activity">
    <reaction evidence="10">
        <text>L-histidinol phosphate + 2-oxoglutarate = 3-(imidazol-4-yl)-2-oxopropyl phosphate + L-glutamate</text>
        <dbReference type="Rhea" id="RHEA:23744"/>
        <dbReference type="ChEBI" id="CHEBI:16810"/>
        <dbReference type="ChEBI" id="CHEBI:29985"/>
        <dbReference type="ChEBI" id="CHEBI:57766"/>
        <dbReference type="ChEBI" id="CHEBI:57980"/>
        <dbReference type="EC" id="2.6.1.9"/>
    </reaction>
</comment>
<dbReference type="CDD" id="cd00609">
    <property type="entry name" value="AAT_like"/>
    <property type="match status" value="1"/>
</dbReference>
<keyword evidence="8 11" id="KW-0663">Pyridoxal phosphate</keyword>
<gene>
    <name evidence="13" type="ORF">dnl_20540</name>
</gene>
<dbReference type="EC" id="2.6.1.9" evidence="4"/>
<dbReference type="GO" id="GO:0000105">
    <property type="term" value="P:L-histidine biosynthetic process"/>
    <property type="evidence" value="ECO:0007669"/>
    <property type="project" value="UniProtKB-KW"/>
</dbReference>
<dbReference type="PROSITE" id="PS00599">
    <property type="entry name" value="AA_TRANSFER_CLASS_2"/>
    <property type="match status" value="1"/>
</dbReference>
<keyword evidence="14" id="KW-1185">Reference proteome</keyword>
<keyword evidence="9" id="KW-0368">Histidine biosynthesis</keyword>
<evidence type="ECO:0000256" key="8">
    <source>
        <dbReference type="ARBA" id="ARBA00022898"/>
    </source>
</evidence>
<dbReference type="InterPro" id="IPR015422">
    <property type="entry name" value="PyrdxlP-dep_Trfase_small"/>
</dbReference>
<dbReference type="EMBL" id="CP061799">
    <property type="protein sequence ID" value="QTA79774.1"/>
    <property type="molecule type" value="Genomic_DNA"/>
</dbReference>
<dbReference type="AlphaFoldDB" id="A0A975B6L3"/>
<dbReference type="Pfam" id="PF00155">
    <property type="entry name" value="Aminotran_1_2"/>
    <property type="match status" value="1"/>
</dbReference>
<evidence type="ECO:0000313" key="14">
    <source>
        <dbReference type="Proteomes" id="UP000663720"/>
    </source>
</evidence>
<evidence type="ECO:0000256" key="6">
    <source>
        <dbReference type="ARBA" id="ARBA00022605"/>
    </source>
</evidence>
<dbReference type="Proteomes" id="UP000663720">
    <property type="component" value="Chromosome"/>
</dbReference>
<accession>A0A975B6L3</accession>
<keyword evidence="5 13" id="KW-0032">Aminotransferase</keyword>
<evidence type="ECO:0000256" key="2">
    <source>
        <dbReference type="ARBA" id="ARBA00005011"/>
    </source>
</evidence>
<evidence type="ECO:0000256" key="11">
    <source>
        <dbReference type="RuleBase" id="RU003693"/>
    </source>
</evidence>
<feature type="domain" description="Aminotransferase class I/classII large" evidence="12">
    <location>
        <begin position="3"/>
        <end position="256"/>
    </location>
</feature>
<dbReference type="InterPro" id="IPR015424">
    <property type="entry name" value="PyrdxlP-dep_Trfase"/>
</dbReference>
<proteinExistence type="inferred from homology"/>
<evidence type="ECO:0000256" key="4">
    <source>
        <dbReference type="ARBA" id="ARBA00012748"/>
    </source>
</evidence>
<evidence type="ECO:0000313" key="13">
    <source>
        <dbReference type="EMBL" id="QTA79774.1"/>
    </source>
</evidence>
<organism evidence="13 14">
    <name type="scientific">Desulfonema limicola</name>
    <dbReference type="NCBI Taxonomy" id="45656"/>
    <lineage>
        <taxon>Bacteria</taxon>
        <taxon>Pseudomonadati</taxon>
        <taxon>Thermodesulfobacteriota</taxon>
        <taxon>Desulfobacteria</taxon>
        <taxon>Desulfobacterales</taxon>
        <taxon>Desulfococcaceae</taxon>
        <taxon>Desulfonema</taxon>
    </lineage>
</organism>
<dbReference type="GO" id="GO:0004400">
    <property type="term" value="F:histidinol-phosphate transaminase activity"/>
    <property type="evidence" value="ECO:0007669"/>
    <property type="project" value="UniProtKB-EC"/>
</dbReference>
<dbReference type="SUPFAM" id="SSF53383">
    <property type="entry name" value="PLP-dependent transferases"/>
    <property type="match status" value="1"/>
</dbReference>
<dbReference type="InterPro" id="IPR001917">
    <property type="entry name" value="Aminotrans_II_pyridoxalP_BS"/>
</dbReference>
<evidence type="ECO:0000256" key="9">
    <source>
        <dbReference type="ARBA" id="ARBA00023102"/>
    </source>
</evidence>
<name>A0A975B6L3_9BACT</name>
<dbReference type="GO" id="GO:0030170">
    <property type="term" value="F:pyridoxal phosphate binding"/>
    <property type="evidence" value="ECO:0007669"/>
    <property type="project" value="InterPro"/>
</dbReference>
<dbReference type="Gene3D" id="3.40.640.10">
    <property type="entry name" value="Type I PLP-dependent aspartate aminotransferase-like (Major domain)"/>
    <property type="match status" value="1"/>
</dbReference>
<dbReference type="InterPro" id="IPR015421">
    <property type="entry name" value="PyrdxlP-dep_Trfase_major"/>
</dbReference>
<reference evidence="13" key="1">
    <citation type="journal article" date="2021" name="Microb. Physiol.">
        <title>Proteogenomic Insights into the Physiology of Marine, Sulfate-Reducing, Filamentous Desulfonema limicola and Desulfonema magnum.</title>
        <authorList>
            <person name="Schnaars V."/>
            <person name="Wohlbrand L."/>
            <person name="Scheve S."/>
            <person name="Hinrichs C."/>
            <person name="Reinhardt R."/>
            <person name="Rabus R."/>
        </authorList>
    </citation>
    <scope>NUCLEOTIDE SEQUENCE</scope>
    <source>
        <strain evidence="13">5ac10</strain>
    </source>
</reference>
<sequence>MFLQPGDEVIIPEPSFLMYRIAVQCTGAGGVYIPLKSLNIDLDRIKDAVGSRTRMIFICNPNNPTGTIISRKSFDNFLKDIPQDIIIVIDEAYIEFVRDIECLRGIDFAETGKNIVTLRTFSKAYGLAGLRIGYCITSFEIADLLNRVRMPFNTSIPAQAGACAALDDEIFLNKTIQTIHQGIDFLYKSLEDMGIEFFKTQANFFLINVKKDSKLVFENMLQQGVIVRSMTSYGFPEYIRVNAGTFEENQRFIKALKKVLA</sequence>
<dbReference type="PANTHER" id="PTHR43643">
    <property type="entry name" value="HISTIDINOL-PHOSPHATE AMINOTRANSFERASE 2"/>
    <property type="match status" value="1"/>
</dbReference>
<keyword evidence="7" id="KW-0808">Transferase</keyword>
<keyword evidence="6" id="KW-0028">Amino-acid biosynthesis</keyword>
<evidence type="ECO:0000256" key="10">
    <source>
        <dbReference type="ARBA" id="ARBA00047481"/>
    </source>
</evidence>
<evidence type="ECO:0000256" key="5">
    <source>
        <dbReference type="ARBA" id="ARBA00022576"/>
    </source>
</evidence>
<dbReference type="Gene3D" id="3.90.1150.10">
    <property type="entry name" value="Aspartate Aminotransferase, domain 1"/>
    <property type="match status" value="1"/>
</dbReference>
<protein>
    <recommendedName>
        <fullName evidence="4">histidinol-phosphate transaminase</fullName>
        <ecNumber evidence="4">2.6.1.9</ecNumber>
    </recommendedName>
</protein>
<evidence type="ECO:0000259" key="12">
    <source>
        <dbReference type="Pfam" id="PF00155"/>
    </source>
</evidence>
<dbReference type="InterPro" id="IPR050106">
    <property type="entry name" value="HistidinolP_aminotransfase"/>
</dbReference>
<dbReference type="PANTHER" id="PTHR43643:SF6">
    <property type="entry name" value="HISTIDINOL-PHOSPHATE AMINOTRANSFERASE"/>
    <property type="match status" value="1"/>
</dbReference>
<evidence type="ECO:0000256" key="3">
    <source>
        <dbReference type="ARBA" id="ARBA00007970"/>
    </source>
</evidence>
<dbReference type="KEGG" id="dli:dnl_20540"/>
<evidence type="ECO:0000256" key="7">
    <source>
        <dbReference type="ARBA" id="ARBA00022679"/>
    </source>
</evidence>
<comment type="similarity">
    <text evidence="3">Belongs to the class-II pyridoxal-phosphate-dependent aminotransferase family. Histidinol-phosphate aminotransferase subfamily.</text>
</comment>
<evidence type="ECO:0000256" key="1">
    <source>
        <dbReference type="ARBA" id="ARBA00001933"/>
    </source>
</evidence>
<comment type="pathway">
    <text evidence="2">Amino-acid biosynthesis; L-histidine biosynthesis; L-histidine from 5-phospho-alpha-D-ribose 1-diphosphate: step 7/9.</text>
</comment>
<comment type="cofactor">
    <cofactor evidence="1 11">
        <name>pyridoxal 5'-phosphate</name>
        <dbReference type="ChEBI" id="CHEBI:597326"/>
    </cofactor>
</comment>